<dbReference type="SMART" id="SM00267">
    <property type="entry name" value="GGDEF"/>
    <property type="match status" value="1"/>
</dbReference>
<dbReference type="InterPro" id="IPR000160">
    <property type="entry name" value="GGDEF_dom"/>
</dbReference>
<dbReference type="EC" id="2.7.7.65" evidence="3"/>
<feature type="domain" description="GGDEF" evidence="2">
    <location>
        <begin position="94"/>
        <end position="228"/>
    </location>
</feature>
<feature type="compositionally biased region" description="Basic and acidic residues" evidence="1">
    <location>
        <begin position="11"/>
        <end position="23"/>
    </location>
</feature>
<organism evidence="3 4">
    <name type="scientific">Massilia aerilata</name>
    <dbReference type="NCBI Taxonomy" id="453817"/>
    <lineage>
        <taxon>Bacteria</taxon>
        <taxon>Pseudomonadati</taxon>
        <taxon>Pseudomonadota</taxon>
        <taxon>Betaproteobacteria</taxon>
        <taxon>Burkholderiales</taxon>
        <taxon>Oxalobacteraceae</taxon>
        <taxon>Telluria group</taxon>
        <taxon>Massilia</taxon>
    </lineage>
</organism>
<dbReference type="CDD" id="cd01949">
    <property type="entry name" value="GGDEF"/>
    <property type="match status" value="1"/>
</dbReference>
<dbReference type="Pfam" id="PF00990">
    <property type="entry name" value="GGDEF"/>
    <property type="match status" value="1"/>
</dbReference>
<dbReference type="NCBIfam" id="TIGR00254">
    <property type="entry name" value="GGDEF"/>
    <property type="match status" value="1"/>
</dbReference>
<sequence length="232" mass="26338">MAKPASPRLLARRDLEPPQDRRNLCRTPDHHHHPRQWGKPSHYVGIFSDVTIQKIQAQHLDQIAHYDPLSGLPNRRLLADRLRQAMARARREGTRVAVAYMDLDGFKAVNDKHGHQLGDRLLVAVGRRMQQLVREFDTVCRLGGDEFVVVIGDVRQSDECLPLIARLLAAVAEPVFVDNTRLCVTGSIGVSFYPLDEDIDADQLMRQADQAMYRAKGLGKNRYCVFESAEHR</sequence>
<keyword evidence="3" id="KW-0548">Nucleotidyltransferase</keyword>
<dbReference type="PROSITE" id="PS50887">
    <property type="entry name" value="GGDEF"/>
    <property type="match status" value="1"/>
</dbReference>
<dbReference type="InterPro" id="IPR043128">
    <property type="entry name" value="Rev_trsase/Diguanyl_cyclase"/>
</dbReference>
<proteinExistence type="predicted"/>
<name>A0ABW0RWL3_9BURK</name>
<feature type="region of interest" description="Disordered" evidence="1">
    <location>
        <begin position="1"/>
        <end position="38"/>
    </location>
</feature>
<dbReference type="PANTHER" id="PTHR46663">
    <property type="entry name" value="DIGUANYLATE CYCLASE DGCT-RELATED"/>
    <property type="match status" value="1"/>
</dbReference>
<keyword evidence="3" id="KW-0808">Transferase</keyword>
<dbReference type="RefSeq" id="WP_379770906.1">
    <property type="nucleotide sequence ID" value="NZ_JBHSMZ010000006.1"/>
</dbReference>
<dbReference type="Proteomes" id="UP001596086">
    <property type="component" value="Unassembled WGS sequence"/>
</dbReference>
<reference evidence="4" key="1">
    <citation type="journal article" date="2019" name="Int. J. Syst. Evol. Microbiol.">
        <title>The Global Catalogue of Microorganisms (GCM) 10K type strain sequencing project: providing services to taxonomists for standard genome sequencing and annotation.</title>
        <authorList>
            <consortium name="The Broad Institute Genomics Platform"/>
            <consortium name="The Broad Institute Genome Sequencing Center for Infectious Disease"/>
            <person name="Wu L."/>
            <person name="Ma J."/>
        </authorList>
    </citation>
    <scope>NUCLEOTIDE SEQUENCE [LARGE SCALE GENOMIC DNA]</scope>
    <source>
        <strain evidence="4">CGMCC 4.5798</strain>
    </source>
</reference>
<accession>A0ABW0RWL3</accession>
<dbReference type="EMBL" id="JBHSMZ010000006">
    <property type="protein sequence ID" value="MFC5549213.1"/>
    <property type="molecule type" value="Genomic_DNA"/>
</dbReference>
<evidence type="ECO:0000313" key="4">
    <source>
        <dbReference type="Proteomes" id="UP001596086"/>
    </source>
</evidence>
<dbReference type="InterPro" id="IPR029787">
    <property type="entry name" value="Nucleotide_cyclase"/>
</dbReference>
<dbReference type="SUPFAM" id="SSF55073">
    <property type="entry name" value="Nucleotide cyclase"/>
    <property type="match status" value="1"/>
</dbReference>
<comment type="caution">
    <text evidence="3">The sequence shown here is derived from an EMBL/GenBank/DDBJ whole genome shotgun (WGS) entry which is preliminary data.</text>
</comment>
<dbReference type="Gene3D" id="3.30.70.270">
    <property type="match status" value="1"/>
</dbReference>
<evidence type="ECO:0000313" key="3">
    <source>
        <dbReference type="EMBL" id="MFC5549213.1"/>
    </source>
</evidence>
<gene>
    <name evidence="3" type="ORF">ACFPO9_11875</name>
</gene>
<keyword evidence="4" id="KW-1185">Reference proteome</keyword>
<dbReference type="PANTHER" id="PTHR46663:SF3">
    <property type="entry name" value="SLL0267 PROTEIN"/>
    <property type="match status" value="1"/>
</dbReference>
<evidence type="ECO:0000259" key="2">
    <source>
        <dbReference type="PROSITE" id="PS50887"/>
    </source>
</evidence>
<evidence type="ECO:0000256" key="1">
    <source>
        <dbReference type="SAM" id="MobiDB-lite"/>
    </source>
</evidence>
<protein>
    <submittedName>
        <fullName evidence="3">Diguanylate cyclase domain-containing protein</fullName>
        <ecNumber evidence="3">2.7.7.65</ecNumber>
    </submittedName>
</protein>
<dbReference type="InterPro" id="IPR052163">
    <property type="entry name" value="DGC-Regulatory_Protein"/>
</dbReference>
<dbReference type="GO" id="GO:0052621">
    <property type="term" value="F:diguanylate cyclase activity"/>
    <property type="evidence" value="ECO:0007669"/>
    <property type="project" value="UniProtKB-EC"/>
</dbReference>